<dbReference type="PANTHER" id="PTHR10925:SF5">
    <property type="entry name" value="RNA CYTIDINE ACETYLTRANSFERASE"/>
    <property type="match status" value="1"/>
</dbReference>
<evidence type="ECO:0000313" key="11">
    <source>
        <dbReference type="Proteomes" id="UP001642484"/>
    </source>
</evidence>
<dbReference type="Gene3D" id="2.30.130.30">
    <property type="entry name" value="Hypothetical protein"/>
    <property type="match status" value="1"/>
</dbReference>
<evidence type="ECO:0000313" key="10">
    <source>
        <dbReference type="EMBL" id="CAK9093122.1"/>
    </source>
</evidence>
<dbReference type="InterPro" id="IPR015947">
    <property type="entry name" value="PUA-like_sf"/>
</dbReference>
<feature type="domain" description="Mut7-C RNAse" evidence="7">
    <location>
        <begin position="1074"/>
        <end position="1211"/>
    </location>
</feature>
<name>A0ABP0QXU1_9DINO</name>
<keyword evidence="11" id="KW-1185">Reference proteome</keyword>
<keyword evidence="4" id="KW-0547">Nucleotide-binding</keyword>
<comment type="subcellular location">
    <subcellularLocation>
        <location evidence="1">Nucleus</location>
        <location evidence="1">Nucleolus</location>
    </subcellularLocation>
</comment>
<dbReference type="InterPro" id="IPR002782">
    <property type="entry name" value="Mut7-C_RNAse_dom"/>
</dbReference>
<dbReference type="SUPFAM" id="SSF88697">
    <property type="entry name" value="PUA domain-like"/>
    <property type="match status" value="1"/>
</dbReference>
<evidence type="ECO:0000259" key="9">
    <source>
        <dbReference type="Pfam" id="PF13718"/>
    </source>
</evidence>
<dbReference type="Gene3D" id="3.40.630.30">
    <property type="match status" value="1"/>
</dbReference>
<proteinExistence type="predicted"/>
<dbReference type="Pfam" id="PF01927">
    <property type="entry name" value="Mut7-C"/>
    <property type="match status" value="1"/>
</dbReference>
<evidence type="ECO:0008006" key="12">
    <source>
        <dbReference type="Google" id="ProtNLM"/>
    </source>
</evidence>
<dbReference type="InterPro" id="IPR007807">
    <property type="entry name" value="TcmA/NAT10_helicase"/>
</dbReference>
<comment type="caution">
    <text evidence="10">The sequence shown here is derived from an EMBL/GenBank/DDBJ whole genome shotgun (WGS) entry which is preliminary data.</text>
</comment>
<reference evidence="10 11" key="1">
    <citation type="submission" date="2024-02" db="EMBL/GenBank/DDBJ databases">
        <authorList>
            <person name="Chen Y."/>
            <person name="Shah S."/>
            <person name="Dougan E. K."/>
            <person name="Thang M."/>
            <person name="Chan C."/>
        </authorList>
    </citation>
    <scope>NUCLEOTIDE SEQUENCE [LARGE SCALE GENOMIC DNA]</scope>
</reference>
<evidence type="ECO:0000259" key="8">
    <source>
        <dbReference type="Pfam" id="PF05127"/>
    </source>
</evidence>
<dbReference type="EMBL" id="CAXAMN010025162">
    <property type="protein sequence ID" value="CAK9093122.1"/>
    <property type="molecule type" value="Genomic_DNA"/>
</dbReference>
<keyword evidence="5" id="KW-0067">ATP-binding</keyword>
<evidence type="ECO:0000256" key="3">
    <source>
        <dbReference type="ARBA" id="ARBA00022694"/>
    </source>
</evidence>
<evidence type="ECO:0000256" key="6">
    <source>
        <dbReference type="ARBA" id="ARBA00023315"/>
    </source>
</evidence>
<dbReference type="InterPro" id="IPR000182">
    <property type="entry name" value="GNAT_dom"/>
</dbReference>
<dbReference type="InterPro" id="IPR027417">
    <property type="entry name" value="P-loop_NTPase"/>
</dbReference>
<dbReference type="InterPro" id="IPR016181">
    <property type="entry name" value="Acyl_CoA_acyltransferase"/>
</dbReference>
<dbReference type="InterPro" id="IPR032672">
    <property type="entry name" value="TmcA/NAT10/Kre33"/>
</dbReference>
<dbReference type="Proteomes" id="UP001642484">
    <property type="component" value="Unassembled WGS sequence"/>
</dbReference>
<keyword evidence="6" id="KW-0012">Acyltransferase</keyword>
<gene>
    <name evidence="10" type="ORF">CCMP2556_LOCUS44544</name>
</gene>
<protein>
    <recommendedName>
        <fullName evidence="12">RNA cytidine acetyltransferase</fullName>
    </recommendedName>
</protein>
<evidence type="ECO:0000256" key="2">
    <source>
        <dbReference type="ARBA" id="ARBA00022679"/>
    </source>
</evidence>
<accession>A0ABP0QXU1</accession>
<dbReference type="Gene3D" id="3.40.50.300">
    <property type="entry name" value="P-loop containing nucleotide triphosphate hydrolases"/>
    <property type="match status" value="1"/>
</dbReference>
<dbReference type="SUPFAM" id="SSF55729">
    <property type="entry name" value="Acyl-CoA N-acyltransferases (Nat)"/>
    <property type="match status" value="1"/>
</dbReference>
<dbReference type="Pfam" id="PF05127">
    <property type="entry name" value="NAT10_TcmA_helicase"/>
    <property type="match status" value="1"/>
</dbReference>
<feature type="domain" description="TcmA/NAT10 helicase" evidence="8">
    <location>
        <begin position="100"/>
        <end position="287"/>
    </location>
</feature>
<evidence type="ECO:0000256" key="4">
    <source>
        <dbReference type="ARBA" id="ARBA00022741"/>
    </source>
</evidence>
<evidence type="ECO:0000259" key="7">
    <source>
        <dbReference type="Pfam" id="PF01927"/>
    </source>
</evidence>
<evidence type="ECO:0000256" key="5">
    <source>
        <dbReference type="ARBA" id="ARBA00022840"/>
    </source>
</evidence>
<keyword evidence="2" id="KW-0808">Transferase</keyword>
<keyword evidence="3" id="KW-0819">tRNA processing</keyword>
<dbReference type="Pfam" id="PF13718">
    <property type="entry name" value="GNAT_acetyltr_2"/>
    <property type="match status" value="2"/>
</dbReference>
<sequence length="1281" mass="139810">MSMPNQAAIIAAAEQKLGEALLPRLVQSLWQLPCGFVDAGLKVLAAKPAGPKDTAGFVPATTGDSLLQLCCTACQQKALWTFLEAINGMANSSCQRVLSLTGRRGRGKSSVAALGMVALLQRRISVVVTGPGSNSIQGMFRFAADVLKEAQPEHVQLRSLMSGRARFLEAETVPGYVTALSCVDDAPVLIVDEMASLAIPTLHQLLSSRAPLVLLLGTLSGAEGTGAAVQEKVFKELGADSAEACHHATLPPGVSKRQFVKLSLQEAVRYKPGDPVESWLDSLLFLDMPSPPTDPKAYGTVGAARLMEIDTGSSNPLLASVMGLLRGHYRTSPNDLARLVSDAHIRTFALVANGGQGPPAVAVVAIEETPERLGKGTAKVHQTHLLAHGVEKEYRHLALARLSGLRPWRVVAAPALRGRGFGQKALELLEAHARDAFTTGCSAARFDWLGVSFGLTAQLFRFWSRAGYRPVVMSNTPNDQTGEMSIKMLLPISAALQRALPAIMPLFGTSFYRRLPTCFRHLDPMLVVEILALCPAANSGTWQASSLEASKLEKLATARKPVEEVARNYDVFACLASAYFFGCLAGLRFSKTEEAALCAIGGQMLSLAEAAERLGRGAQPGDRQNDVAARLRTVAKEISLHIGALDVECLLTIAPREQVLLERSQAHCVAQLWLPPLLELRSEVHIHLPKPYDTDFDHDLAELANYATHDLHVQEPHFSMLVSGVKRFEVRMAKRRFNCIEARSYFRLQRASPPQTAMLKILRVSHYGSVEEALTIEGVDKILPGTTTLAAGLSTFQQLYGASDMSQGVVVFELEPTEKGAQARRATTLPILHSTASVSTKQKVQEQLRVQAEWRYPTSAKGCGELKLEARWDTFLGEVRPSWCLEATAFCVLGEQTCSLPFDEELEFVLDLGDAKPRWSQVKVCFTVWDEVVLRTARNAFFGQTWLPSLTELGGEPQTLELPLLRSEGEVVEVGDLSLEATWQYPAGPASDESQGCLSLRRLAVGGMNGPAYLVVRVLHQSSRGIEGCGTRHLNLNIGTKPSQIKAQNPARLDSKTWPPLKVVTPRPPKSPLRFVVPSSLVKLGRRLRFIGFDTALVDSISEASVTAESEKRKMILLEGSRTGALGTVCTVPRSSLEIQLQHILDHFGILLDPALMASRCAECNADKFRLASAWEAASELHASTVERYSEFWRCCNCRKLYWEGGAWCRSMRALGSTPLGPDTGKRADGMPFAKWINCQVQQNFKGFVLVELRLRFCNPRIQEDPSQHVCKVLPAFLQAP</sequence>
<evidence type="ECO:0000256" key="1">
    <source>
        <dbReference type="ARBA" id="ARBA00004604"/>
    </source>
</evidence>
<organism evidence="10 11">
    <name type="scientific">Durusdinium trenchii</name>
    <dbReference type="NCBI Taxonomy" id="1381693"/>
    <lineage>
        <taxon>Eukaryota</taxon>
        <taxon>Sar</taxon>
        <taxon>Alveolata</taxon>
        <taxon>Dinophyceae</taxon>
        <taxon>Suessiales</taxon>
        <taxon>Symbiodiniaceae</taxon>
        <taxon>Durusdinium</taxon>
    </lineage>
</organism>
<feature type="domain" description="N-acetyltransferase" evidence="9">
    <location>
        <begin position="442"/>
        <end position="492"/>
    </location>
</feature>
<dbReference type="PANTHER" id="PTHR10925">
    <property type="entry name" value="N-ACETYLTRANSFERASE 10"/>
    <property type="match status" value="1"/>
</dbReference>
<feature type="domain" description="N-acetyltransferase" evidence="9">
    <location>
        <begin position="326"/>
        <end position="437"/>
    </location>
</feature>